<dbReference type="AlphaFoldDB" id="A0A931IAE5"/>
<protein>
    <recommendedName>
        <fullName evidence="3">SMI1/KNR4 family protein</fullName>
    </recommendedName>
</protein>
<dbReference type="Proteomes" id="UP000655751">
    <property type="component" value="Unassembled WGS sequence"/>
</dbReference>
<dbReference type="EMBL" id="JADMLG010000004">
    <property type="protein sequence ID" value="MBH0777001.1"/>
    <property type="molecule type" value="Genomic_DNA"/>
</dbReference>
<name>A0A931IAE5_9NOCA</name>
<evidence type="ECO:0000313" key="2">
    <source>
        <dbReference type="Proteomes" id="UP000655751"/>
    </source>
</evidence>
<accession>A0A931IAE5</accession>
<gene>
    <name evidence="1" type="ORF">IT779_11965</name>
</gene>
<keyword evidence="2" id="KW-1185">Reference proteome</keyword>
<evidence type="ECO:0008006" key="3">
    <source>
        <dbReference type="Google" id="ProtNLM"/>
    </source>
</evidence>
<organism evidence="1 2">
    <name type="scientific">Nocardia bovistercoris</name>
    <dbReference type="NCBI Taxonomy" id="2785916"/>
    <lineage>
        <taxon>Bacteria</taxon>
        <taxon>Bacillati</taxon>
        <taxon>Actinomycetota</taxon>
        <taxon>Actinomycetes</taxon>
        <taxon>Mycobacteriales</taxon>
        <taxon>Nocardiaceae</taxon>
        <taxon>Nocardia</taxon>
    </lineage>
</organism>
<proteinExistence type="predicted"/>
<reference evidence="1" key="1">
    <citation type="submission" date="2020-11" db="EMBL/GenBank/DDBJ databases">
        <title>Nocardia NEAU-351.nov., a novel actinomycete isolated from the cow dung.</title>
        <authorList>
            <person name="Zhang X."/>
        </authorList>
    </citation>
    <scope>NUCLEOTIDE SEQUENCE</scope>
    <source>
        <strain evidence="1">NEAU-351</strain>
    </source>
</reference>
<dbReference type="RefSeq" id="WP_196149341.1">
    <property type="nucleotide sequence ID" value="NZ_JADMLG010000004.1"/>
</dbReference>
<evidence type="ECO:0000313" key="1">
    <source>
        <dbReference type="EMBL" id="MBH0777001.1"/>
    </source>
</evidence>
<sequence>MDCTRGEMVAIAAINEILEQLVAYGMEPESLRGVTDVEIDAMAAEQNAPAVPAAVRAMMRAIGAKQGDFQIVGDFYLGALDTEWKSQVLEFWDEVPVERRPFEDSEHMLVIADYQSSAAAVIDGARLTEPDPPVWWIAEDGSVDRIDSVTRFFRGAARGVESLIDRRRERRGSSG</sequence>
<comment type="caution">
    <text evidence="1">The sequence shown here is derived from an EMBL/GenBank/DDBJ whole genome shotgun (WGS) entry which is preliminary data.</text>
</comment>